<evidence type="ECO:0000256" key="1">
    <source>
        <dbReference type="ARBA" id="ARBA00004294"/>
    </source>
</evidence>
<dbReference type="InterPro" id="IPR027246">
    <property type="entry name" value="Porin_Euk/Tom40"/>
</dbReference>
<dbReference type="Gene3D" id="2.40.160.10">
    <property type="entry name" value="Porin"/>
    <property type="match status" value="1"/>
</dbReference>
<evidence type="ECO:0000256" key="3">
    <source>
        <dbReference type="ARBA" id="ARBA00022452"/>
    </source>
</evidence>
<comment type="subcellular location">
    <subcellularLocation>
        <location evidence="1">Mitochondrion outer membrane</location>
    </subcellularLocation>
</comment>
<dbReference type="Proteomes" id="UP000466442">
    <property type="component" value="Unassembled WGS sequence"/>
</dbReference>
<comment type="similarity">
    <text evidence="2">Belongs to the eukaryotic mitochondrial porin family.</text>
</comment>
<organism evidence="6 7">
    <name type="scientific">Apolygus lucorum</name>
    <name type="common">Small green plant bug</name>
    <name type="synonym">Lygocoris lucorum</name>
    <dbReference type="NCBI Taxonomy" id="248454"/>
    <lineage>
        <taxon>Eukaryota</taxon>
        <taxon>Metazoa</taxon>
        <taxon>Ecdysozoa</taxon>
        <taxon>Arthropoda</taxon>
        <taxon>Hexapoda</taxon>
        <taxon>Insecta</taxon>
        <taxon>Pterygota</taxon>
        <taxon>Neoptera</taxon>
        <taxon>Paraneoptera</taxon>
        <taxon>Hemiptera</taxon>
        <taxon>Heteroptera</taxon>
        <taxon>Panheteroptera</taxon>
        <taxon>Cimicomorpha</taxon>
        <taxon>Miridae</taxon>
        <taxon>Mirini</taxon>
        <taxon>Apolygus</taxon>
    </lineage>
</organism>
<keyword evidence="3" id="KW-0472">Membrane</keyword>
<dbReference type="PANTHER" id="PTHR11743:SF70">
    <property type="entry name" value="GH26960P-RELATED"/>
    <property type="match status" value="1"/>
</dbReference>
<keyword evidence="5" id="KW-0406">Ion transport</keyword>
<evidence type="ECO:0000313" key="6">
    <source>
        <dbReference type="EMBL" id="KAF6214562.1"/>
    </source>
</evidence>
<comment type="caution">
    <text evidence="6">The sequence shown here is derived from an EMBL/GenBank/DDBJ whole genome shotgun (WGS) entry which is preliminary data.</text>
</comment>
<keyword evidence="4" id="KW-1000">Mitochondrion outer membrane</keyword>
<keyword evidence="3" id="KW-0812">Transmembrane</keyword>
<evidence type="ECO:0000256" key="5">
    <source>
        <dbReference type="ARBA" id="ARBA00023114"/>
    </source>
</evidence>
<accession>A0A8S9XZT1</accession>
<dbReference type="PANTHER" id="PTHR11743">
    <property type="entry name" value="VOLTAGE-DEPENDENT ANION-SELECTIVE CHANNEL"/>
    <property type="match status" value="1"/>
</dbReference>
<dbReference type="PRINTS" id="PR00185">
    <property type="entry name" value="EUKARYTPORIN"/>
</dbReference>
<dbReference type="GO" id="GO:0005741">
    <property type="term" value="C:mitochondrial outer membrane"/>
    <property type="evidence" value="ECO:0007669"/>
    <property type="project" value="UniProtKB-SubCell"/>
</dbReference>
<evidence type="ECO:0000313" key="7">
    <source>
        <dbReference type="Proteomes" id="UP000466442"/>
    </source>
</evidence>
<keyword evidence="7" id="KW-1185">Reference proteome</keyword>
<dbReference type="EMBL" id="WIXP02000002">
    <property type="protein sequence ID" value="KAF6214562.1"/>
    <property type="molecule type" value="Genomic_DNA"/>
</dbReference>
<dbReference type="GO" id="GO:0015288">
    <property type="term" value="F:porin activity"/>
    <property type="evidence" value="ECO:0007669"/>
    <property type="project" value="UniProtKB-KW"/>
</dbReference>
<dbReference type="InterPro" id="IPR023614">
    <property type="entry name" value="Porin_dom_sf"/>
</dbReference>
<reference evidence="6" key="1">
    <citation type="journal article" date="2021" name="Mol. Ecol. Resour.">
        <title>Apolygus lucorum genome provides insights into omnivorousness and mesophyll feeding.</title>
        <authorList>
            <person name="Liu Y."/>
            <person name="Liu H."/>
            <person name="Wang H."/>
            <person name="Huang T."/>
            <person name="Liu B."/>
            <person name="Yang B."/>
            <person name="Yin L."/>
            <person name="Li B."/>
            <person name="Zhang Y."/>
            <person name="Zhang S."/>
            <person name="Jiang F."/>
            <person name="Zhang X."/>
            <person name="Ren Y."/>
            <person name="Wang B."/>
            <person name="Wang S."/>
            <person name="Lu Y."/>
            <person name="Wu K."/>
            <person name="Fan W."/>
            <person name="Wang G."/>
        </authorList>
    </citation>
    <scope>NUCLEOTIDE SEQUENCE</scope>
    <source>
        <strain evidence="6">12Hb</strain>
    </source>
</reference>
<name>A0A8S9XZT1_APOLU</name>
<dbReference type="CDD" id="cd07306">
    <property type="entry name" value="Porin3_VDAC"/>
    <property type="match status" value="1"/>
</dbReference>
<evidence type="ECO:0008006" key="8">
    <source>
        <dbReference type="Google" id="ProtNLM"/>
    </source>
</evidence>
<gene>
    <name evidence="6" type="ORF">GE061_009305</name>
</gene>
<evidence type="ECO:0000256" key="4">
    <source>
        <dbReference type="ARBA" id="ARBA00022787"/>
    </source>
</evidence>
<proteinExistence type="inferred from homology"/>
<dbReference type="GO" id="GO:0008308">
    <property type="term" value="F:voltage-gated monoatomic anion channel activity"/>
    <property type="evidence" value="ECO:0007669"/>
    <property type="project" value="InterPro"/>
</dbReference>
<protein>
    <recommendedName>
        <fullName evidence="8">Voltage-dependent anion-selective channel protein 3</fullName>
    </recommendedName>
</protein>
<keyword evidence="4" id="KW-0496">Mitochondrion</keyword>
<keyword evidence="5" id="KW-0626">Porin</keyword>
<keyword evidence="5" id="KW-0813">Transport</keyword>
<evidence type="ECO:0000256" key="2">
    <source>
        <dbReference type="ARBA" id="ARBA00007780"/>
    </source>
</evidence>
<keyword evidence="3" id="KW-1134">Transmembrane beta strand</keyword>
<dbReference type="Pfam" id="PF01459">
    <property type="entry name" value="Porin_3"/>
    <property type="match status" value="1"/>
</dbReference>
<dbReference type="AlphaFoldDB" id="A0A8S9XZT1"/>
<dbReference type="InterPro" id="IPR001925">
    <property type="entry name" value="Porin_Euk"/>
</dbReference>
<dbReference type="OrthoDB" id="7827681at2759"/>
<sequence>MESICERHQKNKYEAAVRECVEIVCEMYQETEYEAALKEGVEGKSARDVLGKGYHFGLIKLDIRTKSRTAVEFNIGGVMNLKTKNVVGNLETKYRFKEYGIRFSEKWNTDNVLSTEIALEDFCKGAKLSCETSFSPKGPRPPDLSPNEKWTFGDKALRLKGDFRNAISAVNLESEFRAGGPLVRAGVVMGYSGCLVGCTTAYDTIRKAFKDTKVAMGFMSKDFTLHTSVTNGEVFGGSVHHATSASLETGLEVSWTANGKSNFAIGCRYSVGSEVVLRVKVDNFPYLSFGYSHKLKEGINISVSTQLNGRDYLNGSHNVGFLIELEA</sequence>
<dbReference type="GO" id="GO:0046930">
    <property type="term" value="C:pore complex"/>
    <property type="evidence" value="ECO:0007669"/>
    <property type="project" value="UniProtKB-KW"/>
</dbReference>